<dbReference type="EMBL" id="JH711575">
    <property type="protein sequence ID" value="EIW84063.1"/>
    <property type="molecule type" value="Genomic_DNA"/>
</dbReference>
<dbReference type="Proteomes" id="UP000053558">
    <property type="component" value="Unassembled WGS sequence"/>
</dbReference>
<comment type="caution">
    <text evidence="1">The sequence shown here is derived from an EMBL/GenBank/DDBJ whole genome shotgun (WGS) entry which is preliminary data.</text>
</comment>
<gene>
    <name evidence="1" type="ORF">CONPUDRAFT_50446</name>
</gene>
<sequence>SSGRVGGSVLQAPLKHHSAAEAEFTVLVRSEEKERKLEELADADNLPAIKAVLAGMKRRYGQTGKAPILVHTSGTAVLMDNAEGKYEGTKYYDDTVPEQFDTLAETQIHRNVDLLVVEADKEGYIKSHIVLPSGIYGIASGPLFDAGIGNRHTIAIPLLIKIGVGRGAAGVINEGLNKCPCVHIDDIADLYVTVYDGALSGRAGHGREGYYFGENGHYSCYDLSKAVAEVLVALGKSKNAEPSPFTKEECEQMPLLLLLGANSLCHANRARALGWNPKYTVEDLFKSVKPEAEAILA</sequence>
<dbReference type="InterPro" id="IPR051783">
    <property type="entry name" value="NAD(P)-dependent_oxidoreduct"/>
</dbReference>
<dbReference type="OMA" id="IVNPRSM"/>
<protein>
    <recommendedName>
        <fullName evidence="3">NAD(P)-binding protein</fullName>
    </recommendedName>
</protein>
<dbReference type="GO" id="GO:0005737">
    <property type="term" value="C:cytoplasm"/>
    <property type="evidence" value="ECO:0007669"/>
    <property type="project" value="TreeGrafter"/>
</dbReference>
<name>A0A5M3MY19_CONPW</name>
<dbReference type="KEGG" id="cput:CONPUDRAFT_50446"/>
<reference evidence="2" key="1">
    <citation type="journal article" date="2012" name="Science">
        <title>The Paleozoic origin of enzymatic lignin decomposition reconstructed from 31 fungal genomes.</title>
        <authorList>
            <person name="Floudas D."/>
            <person name="Binder M."/>
            <person name="Riley R."/>
            <person name="Barry K."/>
            <person name="Blanchette R.A."/>
            <person name="Henrissat B."/>
            <person name="Martinez A.T."/>
            <person name="Otillar R."/>
            <person name="Spatafora J.W."/>
            <person name="Yadav J.S."/>
            <person name="Aerts A."/>
            <person name="Benoit I."/>
            <person name="Boyd A."/>
            <person name="Carlson A."/>
            <person name="Copeland A."/>
            <person name="Coutinho P.M."/>
            <person name="de Vries R.P."/>
            <person name="Ferreira P."/>
            <person name="Findley K."/>
            <person name="Foster B."/>
            <person name="Gaskell J."/>
            <person name="Glotzer D."/>
            <person name="Gorecki P."/>
            <person name="Heitman J."/>
            <person name="Hesse C."/>
            <person name="Hori C."/>
            <person name="Igarashi K."/>
            <person name="Jurgens J.A."/>
            <person name="Kallen N."/>
            <person name="Kersten P."/>
            <person name="Kohler A."/>
            <person name="Kuees U."/>
            <person name="Kumar T.K.A."/>
            <person name="Kuo A."/>
            <person name="LaButti K."/>
            <person name="Larrondo L.F."/>
            <person name="Lindquist E."/>
            <person name="Ling A."/>
            <person name="Lombard V."/>
            <person name="Lucas S."/>
            <person name="Lundell T."/>
            <person name="Martin R."/>
            <person name="McLaughlin D.J."/>
            <person name="Morgenstern I."/>
            <person name="Morin E."/>
            <person name="Murat C."/>
            <person name="Nagy L.G."/>
            <person name="Nolan M."/>
            <person name="Ohm R.A."/>
            <person name="Patyshakuliyeva A."/>
            <person name="Rokas A."/>
            <person name="Ruiz-Duenas F.J."/>
            <person name="Sabat G."/>
            <person name="Salamov A."/>
            <person name="Samejima M."/>
            <person name="Schmutz J."/>
            <person name="Slot J.C."/>
            <person name="St John F."/>
            <person name="Stenlid J."/>
            <person name="Sun H."/>
            <person name="Sun S."/>
            <person name="Syed K."/>
            <person name="Tsang A."/>
            <person name="Wiebenga A."/>
            <person name="Young D."/>
            <person name="Pisabarro A."/>
            <person name="Eastwood D.C."/>
            <person name="Martin F."/>
            <person name="Cullen D."/>
            <person name="Grigoriev I.V."/>
            <person name="Hibbett D.S."/>
        </authorList>
    </citation>
    <scope>NUCLEOTIDE SEQUENCE [LARGE SCALE GENOMIC DNA]</scope>
    <source>
        <strain evidence="2">RWD-64-598 SS2</strain>
    </source>
</reference>
<proteinExistence type="predicted"/>
<evidence type="ECO:0000313" key="1">
    <source>
        <dbReference type="EMBL" id="EIW84063.1"/>
    </source>
</evidence>
<organism evidence="1 2">
    <name type="scientific">Coniophora puteana (strain RWD-64-598)</name>
    <name type="common">Brown rot fungus</name>
    <dbReference type="NCBI Taxonomy" id="741705"/>
    <lineage>
        <taxon>Eukaryota</taxon>
        <taxon>Fungi</taxon>
        <taxon>Dikarya</taxon>
        <taxon>Basidiomycota</taxon>
        <taxon>Agaricomycotina</taxon>
        <taxon>Agaricomycetes</taxon>
        <taxon>Agaricomycetidae</taxon>
        <taxon>Boletales</taxon>
        <taxon>Coniophorineae</taxon>
        <taxon>Coniophoraceae</taxon>
        <taxon>Coniophora</taxon>
    </lineage>
</organism>
<dbReference type="PANTHER" id="PTHR48079:SF6">
    <property type="entry name" value="NAD(P)-BINDING DOMAIN-CONTAINING PROTEIN-RELATED"/>
    <property type="match status" value="1"/>
</dbReference>
<dbReference type="AlphaFoldDB" id="A0A5M3MY19"/>
<dbReference type="PANTHER" id="PTHR48079">
    <property type="entry name" value="PROTEIN YEEZ"/>
    <property type="match status" value="1"/>
</dbReference>
<dbReference type="InterPro" id="IPR036291">
    <property type="entry name" value="NAD(P)-bd_dom_sf"/>
</dbReference>
<evidence type="ECO:0008006" key="3">
    <source>
        <dbReference type="Google" id="ProtNLM"/>
    </source>
</evidence>
<dbReference type="OrthoDB" id="10262413at2759"/>
<keyword evidence="2" id="KW-1185">Reference proteome</keyword>
<feature type="non-terminal residue" evidence="1">
    <location>
        <position position="1"/>
    </location>
</feature>
<dbReference type="GeneID" id="19207391"/>
<dbReference type="Gene3D" id="3.40.50.720">
    <property type="entry name" value="NAD(P)-binding Rossmann-like Domain"/>
    <property type="match status" value="1"/>
</dbReference>
<accession>A0A5M3MY19</accession>
<dbReference type="SUPFAM" id="SSF51735">
    <property type="entry name" value="NAD(P)-binding Rossmann-fold domains"/>
    <property type="match status" value="1"/>
</dbReference>
<evidence type="ECO:0000313" key="2">
    <source>
        <dbReference type="Proteomes" id="UP000053558"/>
    </source>
</evidence>
<dbReference type="RefSeq" id="XP_007765296.1">
    <property type="nucleotide sequence ID" value="XM_007767106.1"/>
</dbReference>
<dbReference type="GO" id="GO:0004029">
    <property type="term" value="F:aldehyde dehydrogenase (NAD+) activity"/>
    <property type="evidence" value="ECO:0007669"/>
    <property type="project" value="TreeGrafter"/>
</dbReference>